<keyword evidence="1" id="KW-0812">Transmembrane</keyword>
<dbReference type="Pfam" id="PF04018">
    <property type="entry name" value="VCA0040-like"/>
    <property type="match status" value="1"/>
</dbReference>
<feature type="transmembrane region" description="Helical" evidence="1">
    <location>
        <begin position="6"/>
        <end position="32"/>
    </location>
</feature>
<dbReference type="EMBL" id="JAVAMP010000007">
    <property type="protein sequence ID" value="MDP5275365.1"/>
    <property type="molecule type" value="Genomic_DNA"/>
</dbReference>
<feature type="transmembrane region" description="Helical" evidence="1">
    <location>
        <begin position="220"/>
        <end position="239"/>
    </location>
</feature>
<proteinExistence type="predicted"/>
<feature type="transmembrane region" description="Helical" evidence="1">
    <location>
        <begin position="245"/>
        <end position="263"/>
    </location>
</feature>
<keyword evidence="1" id="KW-0472">Membrane</keyword>
<evidence type="ECO:0000313" key="3">
    <source>
        <dbReference type="Proteomes" id="UP001231941"/>
    </source>
</evidence>
<dbReference type="PANTHER" id="PTHR37308:SF1">
    <property type="entry name" value="POLYPRENYL-PHOSPHATE TRANSPORTER"/>
    <property type="match status" value="1"/>
</dbReference>
<dbReference type="InterPro" id="IPR007163">
    <property type="entry name" value="VCA0040-like"/>
</dbReference>
<evidence type="ECO:0000313" key="2">
    <source>
        <dbReference type="EMBL" id="MDP5275365.1"/>
    </source>
</evidence>
<feature type="transmembrane region" description="Helical" evidence="1">
    <location>
        <begin position="188"/>
        <end position="208"/>
    </location>
</feature>
<organism evidence="2 3">
    <name type="scientific">Chengkuizengella axinellae</name>
    <dbReference type="NCBI Taxonomy" id="3064388"/>
    <lineage>
        <taxon>Bacteria</taxon>
        <taxon>Bacillati</taxon>
        <taxon>Bacillota</taxon>
        <taxon>Bacilli</taxon>
        <taxon>Bacillales</taxon>
        <taxon>Paenibacillaceae</taxon>
        <taxon>Chengkuizengella</taxon>
    </lineage>
</organism>
<feature type="transmembrane region" description="Helical" evidence="1">
    <location>
        <begin position="52"/>
        <end position="72"/>
    </location>
</feature>
<gene>
    <name evidence="2" type="ORF">Q5Y73_14745</name>
</gene>
<sequence>MDWKNLYKGFLMGTSDIIPGVSAGTIAVVVGVYDKVLESINGIFSREWKRHLLFLLPIAIGMLAAIGFLSNIMELLLEQFPQPTFFFFLGLIIGILPFLFIEAGAKTNFTARHYILLIIFGIAIASMRFFQEESNAAIWDTIGPTELVLLFLSGWMASSAMILPGVSGSFLLLLFGVYPTIIRAVSDFDLVILAVVGLGVILGLAIMSRLLHYLISNFSTMMYAIIIGMVSGSTIVIFPGLDGEILLSLITLCLGLAAAYALGKIEHSSKSKKL</sequence>
<feature type="transmembrane region" description="Helical" evidence="1">
    <location>
        <begin position="162"/>
        <end position="182"/>
    </location>
</feature>
<protein>
    <submittedName>
        <fullName evidence="2">DUF368 domain-containing protein</fullName>
    </submittedName>
</protein>
<dbReference type="RefSeq" id="WP_305992674.1">
    <property type="nucleotide sequence ID" value="NZ_JAVAMP010000007.1"/>
</dbReference>
<feature type="transmembrane region" description="Helical" evidence="1">
    <location>
        <begin position="113"/>
        <end position="130"/>
    </location>
</feature>
<comment type="caution">
    <text evidence="2">The sequence shown here is derived from an EMBL/GenBank/DDBJ whole genome shotgun (WGS) entry which is preliminary data.</text>
</comment>
<reference evidence="2 3" key="1">
    <citation type="submission" date="2023-08" db="EMBL/GenBank/DDBJ databases">
        <authorList>
            <person name="Park J.-S."/>
        </authorList>
    </citation>
    <scope>NUCLEOTIDE SEQUENCE [LARGE SCALE GENOMIC DNA]</scope>
    <source>
        <strain evidence="2 3">2205SS18-9</strain>
    </source>
</reference>
<evidence type="ECO:0000256" key="1">
    <source>
        <dbReference type="SAM" id="Phobius"/>
    </source>
</evidence>
<dbReference type="Proteomes" id="UP001231941">
    <property type="component" value="Unassembled WGS sequence"/>
</dbReference>
<accession>A0ABT9J175</accession>
<keyword evidence="1" id="KW-1133">Transmembrane helix</keyword>
<keyword evidence="3" id="KW-1185">Reference proteome</keyword>
<feature type="transmembrane region" description="Helical" evidence="1">
    <location>
        <begin position="84"/>
        <end position="101"/>
    </location>
</feature>
<dbReference type="PANTHER" id="PTHR37308">
    <property type="entry name" value="INTEGRAL MEMBRANE PROTEIN"/>
    <property type="match status" value="1"/>
</dbReference>
<name>A0ABT9J175_9BACL</name>